<feature type="region of interest" description="Disordered" evidence="1">
    <location>
        <begin position="281"/>
        <end position="305"/>
    </location>
</feature>
<comment type="caution">
    <text evidence="2">The sequence shown here is derived from an EMBL/GenBank/DDBJ whole genome shotgun (WGS) entry which is preliminary data.</text>
</comment>
<dbReference type="EMBL" id="AVOT02107439">
    <property type="protein sequence ID" value="MBW0580401.1"/>
    <property type="molecule type" value="Genomic_DNA"/>
</dbReference>
<dbReference type="AlphaFoldDB" id="A0A9Q3Q0A7"/>
<dbReference type="Proteomes" id="UP000765509">
    <property type="component" value="Unassembled WGS sequence"/>
</dbReference>
<accession>A0A9Q3Q0A7</accession>
<organism evidence="2 3">
    <name type="scientific">Austropuccinia psidii MF-1</name>
    <dbReference type="NCBI Taxonomy" id="1389203"/>
    <lineage>
        <taxon>Eukaryota</taxon>
        <taxon>Fungi</taxon>
        <taxon>Dikarya</taxon>
        <taxon>Basidiomycota</taxon>
        <taxon>Pucciniomycotina</taxon>
        <taxon>Pucciniomycetes</taxon>
        <taxon>Pucciniales</taxon>
        <taxon>Sphaerophragmiaceae</taxon>
        <taxon>Austropuccinia</taxon>
    </lineage>
</organism>
<evidence type="ECO:0000256" key="1">
    <source>
        <dbReference type="SAM" id="MobiDB-lite"/>
    </source>
</evidence>
<sequence>MEIMPPNIEDNILPIRIGLSTGMQPKKKNIKKHKISMKKVQIVMPADERIYLPFTVEGLLNHLILGKKFCHYFSVIKSIHKSSIEVKKSENSQDIRIEREEEFSHSKKEEEGEKSLSTFKVKTLHSQGIYDMEHTHTADEDFSEENQELFNVRQAKEFNLFERKKKLVQNTLITENGLFRNDTLDPFSVLLSQGNKIRNPCTFSKPEEGIFKENPWDNGWLSKPQESITHQEIPPFFVQEFKQNLNINPQPPHLQVKIHEPSNYEVKFSKEIEKNTFEGILKKEDDENQPSANSEQTCQDQLCEP</sequence>
<feature type="compositionally biased region" description="Polar residues" evidence="1">
    <location>
        <begin position="289"/>
        <end position="305"/>
    </location>
</feature>
<protein>
    <submittedName>
        <fullName evidence="2">Uncharacterized protein</fullName>
    </submittedName>
</protein>
<evidence type="ECO:0000313" key="2">
    <source>
        <dbReference type="EMBL" id="MBW0580401.1"/>
    </source>
</evidence>
<name>A0A9Q3Q0A7_9BASI</name>
<evidence type="ECO:0000313" key="3">
    <source>
        <dbReference type="Proteomes" id="UP000765509"/>
    </source>
</evidence>
<proteinExistence type="predicted"/>
<reference evidence="2" key="1">
    <citation type="submission" date="2021-03" db="EMBL/GenBank/DDBJ databases">
        <title>Draft genome sequence of rust myrtle Austropuccinia psidii MF-1, a brazilian biotype.</title>
        <authorList>
            <person name="Quecine M.C."/>
            <person name="Pachon D.M.R."/>
            <person name="Bonatelli M.L."/>
            <person name="Correr F.H."/>
            <person name="Franceschini L.M."/>
            <person name="Leite T.F."/>
            <person name="Margarido G.R.A."/>
            <person name="Almeida C.A."/>
            <person name="Ferrarezi J.A."/>
            <person name="Labate C.A."/>
        </authorList>
    </citation>
    <scope>NUCLEOTIDE SEQUENCE</scope>
    <source>
        <strain evidence="2">MF-1</strain>
    </source>
</reference>
<keyword evidence="3" id="KW-1185">Reference proteome</keyword>
<gene>
    <name evidence="2" type="ORF">O181_120116</name>
</gene>